<dbReference type="STRING" id="1079859.SAMN04515674_1224"/>
<dbReference type="OrthoDB" id="7793240at2"/>
<protein>
    <submittedName>
        <fullName evidence="1">PAP2 superfamily protein</fullName>
    </submittedName>
</protein>
<reference evidence="1 2" key="1">
    <citation type="submission" date="2016-10" db="EMBL/GenBank/DDBJ databases">
        <authorList>
            <person name="de Groot N.N."/>
        </authorList>
    </citation>
    <scope>NUCLEOTIDE SEQUENCE [LARGE SCALE GENOMIC DNA]</scope>
    <source>
        <strain evidence="2">E92,LMG 26720,CCM 7988</strain>
    </source>
</reference>
<dbReference type="SUPFAM" id="SSF48317">
    <property type="entry name" value="Acid phosphatase/Vanadium-dependent haloperoxidase"/>
    <property type="match status" value="1"/>
</dbReference>
<accession>A0A1I5YVK3</accession>
<name>A0A1I5YVK3_9BACT</name>
<proteinExistence type="predicted"/>
<dbReference type="RefSeq" id="WP_092019706.1">
    <property type="nucleotide sequence ID" value="NZ_FOXH01000022.1"/>
</dbReference>
<sequence>MKKSLINFILLSVSVISVISCKKSNPNFQQEAANPEFLRKTQLQVTESIIHDIFAPPVSSRIYVYASLAAYEAAVPGYPKYRSMVGQLKGFSKVATPEAGKEYCYPLASTRAFLKVGQKLTFAQELYEDFEKKLWEEYKTIGVPDDVYKRSIAFGDSVAASIIKYSGKDNYKQTRGFRYTVTNKEGTWVPTPPAYFDAAEPNWFKIRPLTLDTASQFAPPAPHPYDMTKGSPYYNQVMEIYNTVKNLTQEQRNIANFWDCNPFKMNITGHAMFATKKLSPGGHWMGITSQISRQAKSDYMQTAEAYLLTSMSVFDGFISCWDEKYRSQKVRPETVINAKVDKDWLPVLQTPPFPEYTSGHSVISNAAAEALTSMFGDNVAFSDSTEIPYGLPVRKYTSFRQAAREASISRLYGGIHFRQALDVGNEQGENVGKWIVSRIKTKK</sequence>
<keyword evidence="2" id="KW-1185">Reference proteome</keyword>
<evidence type="ECO:0000313" key="1">
    <source>
        <dbReference type="EMBL" id="SFQ48254.1"/>
    </source>
</evidence>
<dbReference type="Gene3D" id="1.10.606.20">
    <property type="match status" value="1"/>
</dbReference>
<dbReference type="PROSITE" id="PS51257">
    <property type="entry name" value="PROKAR_LIPOPROTEIN"/>
    <property type="match status" value="1"/>
</dbReference>
<gene>
    <name evidence="1" type="ORF">SAMN04515674_1224</name>
</gene>
<dbReference type="Proteomes" id="UP000199306">
    <property type="component" value="Unassembled WGS sequence"/>
</dbReference>
<dbReference type="PANTHER" id="PTHR34599">
    <property type="entry name" value="PEROXIDASE-RELATED"/>
    <property type="match status" value="1"/>
</dbReference>
<dbReference type="PANTHER" id="PTHR34599:SF2">
    <property type="entry name" value="TRAF-TYPE DOMAIN-CONTAINING PROTEIN"/>
    <property type="match status" value="1"/>
</dbReference>
<evidence type="ECO:0000313" key="2">
    <source>
        <dbReference type="Proteomes" id="UP000199306"/>
    </source>
</evidence>
<dbReference type="CDD" id="cd03398">
    <property type="entry name" value="PAP2_haloperoxidase"/>
    <property type="match status" value="1"/>
</dbReference>
<dbReference type="AlphaFoldDB" id="A0A1I5YVK3"/>
<dbReference type="EMBL" id="FOXH01000022">
    <property type="protein sequence ID" value="SFQ48254.1"/>
    <property type="molecule type" value="Genomic_DNA"/>
</dbReference>
<dbReference type="InterPro" id="IPR052559">
    <property type="entry name" value="V-haloperoxidase"/>
</dbReference>
<dbReference type="InterPro" id="IPR036938">
    <property type="entry name" value="PAP2/HPO_sf"/>
</dbReference>
<organism evidence="1 2">
    <name type="scientific">Pseudarcicella hirudinis</name>
    <dbReference type="NCBI Taxonomy" id="1079859"/>
    <lineage>
        <taxon>Bacteria</taxon>
        <taxon>Pseudomonadati</taxon>
        <taxon>Bacteroidota</taxon>
        <taxon>Cytophagia</taxon>
        <taxon>Cytophagales</taxon>
        <taxon>Flectobacillaceae</taxon>
        <taxon>Pseudarcicella</taxon>
    </lineage>
</organism>